<dbReference type="InterPro" id="IPR012341">
    <property type="entry name" value="6hp_glycosidase-like_sf"/>
</dbReference>
<dbReference type="InterPro" id="IPR032514">
    <property type="entry name" value="GtaA_central"/>
</dbReference>
<evidence type="ECO:0000259" key="3">
    <source>
        <dbReference type="Pfam" id="PF16335"/>
    </source>
</evidence>
<dbReference type="PANTHER" id="PTHR31987">
    <property type="entry name" value="GLUTAMINASE A-RELATED"/>
    <property type="match status" value="1"/>
</dbReference>
<evidence type="ECO:0000259" key="4">
    <source>
        <dbReference type="Pfam" id="PF17168"/>
    </source>
</evidence>
<proteinExistence type="predicted"/>
<gene>
    <name evidence="5" type="ORF">AQPE_1955</name>
</gene>
<evidence type="ECO:0000313" key="6">
    <source>
        <dbReference type="Proteomes" id="UP001193389"/>
    </source>
</evidence>
<dbReference type="InterPro" id="IPR033433">
    <property type="entry name" value="GtaA_N"/>
</dbReference>
<dbReference type="Pfam" id="PF16334">
    <property type="entry name" value="DUF4964"/>
    <property type="match status" value="1"/>
</dbReference>
<feature type="domain" description="Glutaminase A central" evidence="3">
    <location>
        <begin position="507"/>
        <end position="843"/>
    </location>
</feature>
<dbReference type="InterPro" id="IPR008979">
    <property type="entry name" value="Galactose-bd-like_sf"/>
</dbReference>
<keyword evidence="6" id="KW-1185">Reference proteome</keyword>
<evidence type="ECO:0000256" key="1">
    <source>
        <dbReference type="SAM" id="SignalP"/>
    </source>
</evidence>
<dbReference type="Pfam" id="PF16335">
    <property type="entry name" value="GtaA_6_Hairpin"/>
    <property type="match status" value="1"/>
</dbReference>
<dbReference type="GO" id="GO:0005975">
    <property type="term" value="P:carbohydrate metabolic process"/>
    <property type="evidence" value="ECO:0007669"/>
    <property type="project" value="InterPro"/>
</dbReference>
<dbReference type="Gene3D" id="1.50.10.10">
    <property type="match status" value="1"/>
</dbReference>
<dbReference type="KEGG" id="anf:AQPE_1955"/>
<dbReference type="RefSeq" id="WP_318350769.1">
    <property type="nucleotide sequence ID" value="NZ_AP018694.1"/>
</dbReference>
<feature type="signal peptide" evidence="1">
    <location>
        <begin position="1"/>
        <end position="27"/>
    </location>
</feature>
<dbReference type="SUPFAM" id="SSF48208">
    <property type="entry name" value="Six-hairpin glycosidases"/>
    <property type="match status" value="1"/>
</dbReference>
<dbReference type="Proteomes" id="UP001193389">
    <property type="component" value="Chromosome"/>
</dbReference>
<dbReference type="PROSITE" id="PS51257">
    <property type="entry name" value="PROKAR_LIPOPROTEIN"/>
    <property type="match status" value="1"/>
</dbReference>
<dbReference type="PANTHER" id="PTHR31987:SF1">
    <property type="entry name" value="GLUTAMINASE A"/>
    <property type="match status" value="1"/>
</dbReference>
<dbReference type="InterPro" id="IPR008928">
    <property type="entry name" value="6-hairpin_glycosidase_sf"/>
</dbReference>
<dbReference type="EMBL" id="AP018694">
    <property type="protein sequence ID" value="BBE17798.1"/>
    <property type="molecule type" value="Genomic_DNA"/>
</dbReference>
<feature type="domain" description="Glutaminase A N-terminal" evidence="4">
    <location>
        <begin position="271"/>
        <end position="499"/>
    </location>
</feature>
<dbReference type="InterPro" id="IPR052743">
    <property type="entry name" value="Glutaminase_GtaA"/>
</dbReference>
<dbReference type="Gene3D" id="2.60.120.260">
    <property type="entry name" value="Galactose-binding domain-like"/>
    <property type="match status" value="1"/>
</dbReference>
<keyword evidence="1" id="KW-0732">Signal</keyword>
<organism evidence="5 6">
    <name type="scientific">Aquipluma nitroreducens</name>
    <dbReference type="NCBI Taxonomy" id="2010828"/>
    <lineage>
        <taxon>Bacteria</taxon>
        <taxon>Pseudomonadati</taxon>
        <taxon>Bacteroidota</taxon>
        <taxon>Bacteroidia</taxon>
        <taxon>Marinilabiliales</taxon>
        <taxon>Prolixibacteraceae</taxon>
        <taxon>Aquipluma</taxon>
    </lineage>
</organism>
<dbReference type="Pfam" id="PF17168">
    <property type="entry name" value="DUF5127"/>
    <property type="match status" value="1"/>
</dbReference>
<protein>
    <submittedName>
        <fullName evidence="5">Glutaminase A</fullName>
    </submittedName>
</protein>
<sequence>MSKNHPGKIFRTKSPFYFILLSLFLLASCAETKKATPVVTMTKNLRAPAYPLVTIDPYTSAWSEADHLYDDAVRHWTGKRHGLIGAIRVDGQVYRFLGKEELPRKAVLPMANQGAWDGVFSLTQPASGWEKPDFNASKWTAGKGAFGTSGMPDLVTPWETPDIWVRREFTIDANLTDAPLYLIYSHDDNFELYLNGQKLVDTGYAWKNNAVLPLDGELKKLLIKGGKNVIAAHCHNKTGGGLVDFGIYQDSEKQEIFAQAAIQKSVAMSATKTQYIFACGSVDLNLEFMTPLLPQNPDVLSRPVSYLSYDVKSTDGKDHDVQIYFEATPEWAVNTISQEVSIEKGETDGLTYFKTGTTEQPVLAKKGDDLRIDWGYFYLCGAKTPEMSYSLGGYQAIKEGFAATGILESTGEQKMTTKMVPNMPVMACAQQLGKVSDKGSNGKIMIGYDDLYSIQYFNENRMAWWKKDGKVTMDDALKAANTEYDQLVETCAKFDNEMWNDAVKAGGENYAELCVLAFRQSIAAHKLFKDKEGNTIFLSKENFSNGSIGTVDLTYPSAPLFLIYNPDLLKGMMNPIFYFSESGKWNKPFAAHDVGTYPLANGQTYGGDMPVEESGNMLVLAAAIAQAEGNATFAEKHWEVLTVWANYLVENGLNPENQLCTDDFAGHFAHNTNLSIKAIMGIASYGKLADMLGKKDIAEKYTAQAKEMAGKWVEMANDGDHFRLTFDQPGTWSQKYNLVWDKILGFNIFDPAVAQKEIAYYLTKQNTYGLPLDNRKTYTKSDWIMWTATLANDKETFQKFIDPLHKCFNESPTRVPMTDWYETTDAKQVGFQARSVVAGYFMKMLEQKSVKK</sequence>
<evidence type="ECO:0000259" key="2">
    <source>
        <dbReference type="Pfam" id="PF16334"/>
    </source>
</evidence>
<dbReference type="InterPro" id="IPR032515">
    <property type="entry name" value="DUF4964"/>
</dbReference>
<name>A0A5K7S8B1_9BACT</name>
<dbReference type="SUPFAM" id="SSF49785">
    <property type="entry name" value="Galactose-binding domain-like"/>
    <property type="match status" value="1"/>
</dbReference>
<feature type="domain" description="DUF4964" evidence="2">
    <location>
        <begin position="28"/>
        <end position="109"/>
    </location>
</feature>
<evidence type="ECO:0000313" key="5">
    <source>
        <dbReference type="EMBL" id="BBE17798.1"/>
    </source>
</evidence>
<feature type="chain" id="PRO_5024298007" evidence="1">
    <location>
        <begin position="28"/>
        <end position="852"/>
    </location>
</feature>
<dbReference type="AlphaFoldDB" id="A0A5K7S8B1"/>
<accession>A0A5K7S8B1</accession>
<reference evidence="5" key="1">
    <citation type="journal article" date="2020" name="Int. J. Syst. Evol. Microbiol.">
        <title>Aquipluma nitroreducens gen. nov. sp. nov., a novel facultatively anaerobic bacterium isolated from a freshwater lake.</title>
        <authorList>
            <person name="Watanabe M."/>
            <person name="Kojima H."/>
            <person name="Fukui M."/>
        </authorList>
    </citation>
    <scope>NUCLEOTIDE SEQUENCE</scope>
    <source>
        <strain evidence="5">MeG22</strain>
    </source>
</reference>